<evidence type="ECO:0000256" key="4">
    <source>
        <dbReference type="ARBA" id="ARBA00022679"/>
    </source>
</evidence>
<dbReference type="GO" id="GO:0016758">
    <property type="term" value="F:hexosyltransferase activity"/>
    <property type="evidence" value="ECO:0007669"/>
    <property type="project" value="InterPro"/>
</dbReference>
<dbReference type="GO" id="GO:0000139">
    <property type="term" value="C:Golgi membrane"/>
    <property type="evidence" value="ECO:0007669"/>
    <property type="project" value="UniProtKB-SubCell"/>
</dbReference>
<evidence type="ECO:0000256" key="1">
    <source>
        <dbReference type="ARBA" id="ARBA00004323"/>
    </source>
</evidence>
<evidence type="ECO:0000313" key="11">
    <source>
        <dbReference type="EMBL" id="KAG0730430.1"/>
    </source>
</evidence>
<dbReference type="EMBL" id="JACEEZ010000211">
    <property type="protein sequence ID" value="KAG0730430.1"/>
    <property type="molecule type" value="Genomic_DNA"/>
</dbReference>
<dbReference type="PANTHER" id="PTHR11214">
    <property type="entry name" value="BETA-1,3-N-ACETYLGLUCOSAMINYLTRANSFERASE"/>
    <property type="match status" value="1"/>
</dbReference>
<dbReference type="Gene3D" id="3.90.550.50">
    <property type="match status" value="1"/>
</dbReference>
<organism evidence="11 12">
    <name type="scientific">Chionoecetes opilio</name>
    <name type="common">Atlantic snow crab</name>
    <name type="synonym">Cancer opilio</name>
    <dbReference type="NCBI Taxonomy" id="41210"/>
    <lineage>
        <taxon>Eukaryota</taxon>
        <taxon>Metazoa</taxon>
        <taxon>Ecdysozoa</taxon>
        <taxon>Arthropoda</taxon>
        <taxon>Crustacea</taxon>
        <taxon>Multicrustacea</taxon>
        <taxon>Malacostraca</taxon>
        <taxon>Eumalacostraca</taxon>
        <taxon>Eucarida</taxon>
        <taxon>Decapoda</taxon>
        <taxon>Pleocyemata</taxon>
        <taxon>Brachyura</taxon>
        <taxon>Eubrachyura</taxon>
        <taxon>Majoidea</taxon>
        <taxon>Majidae</taxon>
        <taxon>Chionoecetes</taxon>
    </lineage>
</organism>
<evidence type="ECO:0000256" key="7">
    <source>
        <dbReference type="ARBA" id="ARBA00022989"/>
    </source>
</evidence>
<dbReference type="EC" id="2.4.1.-" evidence="10"/>
<evidence type="ECO:0000256" key="8">
    <source>
        <dbReference type="ARBA" id="ARBA00023034"/>
    </source>
</evidence>
<dbReference type="OrthoDB" id="115198at2759"/>
<keyword evidence="4" id="KW-0808">Transferase</keyword>
<evidence type="ECO:0000313" key="12">
    <source>
        <dbReference type="Proteomes" id="UP000770661"/>
    </source>
</evidence>
<evidence type="ECO:0000256" key="5">
    <source>
        <dbReference type="ARBA" id="ARBA00022692"/>
    </source>
</evidence>
<evidence type="ECO:0000256" key="9">
    <source>
        <dbReference type="ARBA" id="ARBA00023136"/>
    </source>
</evidence>
<gene>
    <name evidence="11" type="primary">B3galt5_1</name>
    <name evidence="11" type="ORF">GWK47_028296</name>
</gene>
<keyword evidence="5 10" id="KW-0812">Transmembrane</keyword>
<name>A0A8J4Z519_CHIOP</name>
<dbReference type="AlphaFoldDB" id="A0A8J4Z519"/>
<feature type="transmembrane region" description="Helical" evidence="10">
    <location>
        <begin position="25"/>
        <end position="45"/>
    </location>
</feature>
<dbReference type="Pfam" id="PF01762">
    <property type="entry name" value="Galactosyl_T"/>
    <property type="match status" value="1"/>
</dbReference>
<proteinExistence type="inferred from homology"/>
<keyword evidence="3 10" id="KW-0328">Glycosyltransferase</keyword>
<reference evidence="11" key="1">
    <citation type="submission" date="2020-07" db="EMBL/GenBank/DDBJ databases">
        <title>The High-quality genome of the commercially important snow crab, Chionoecetes opilio.</title>
        <authorList>
            <person name="Jeong J.-H."/>
            <person name="Ryu S."/>
        </authorList>
    </citation>
    <scope>NUCLEOTIDE SEQUENCE</scope>
    <source>
        <strain evidence="11">MADBK_172401_WGS</strain>
        <tissue evidence="11">Digestive gland</tissue>
    </source>
</reference>
<keyword evidence="9 10" id="KW-0472">Membrane</keyword>
<sequence length="330" mass="38257">MIRGTFVARIRLFCKCLAGEGRRHVMLINCVCLTLFFVKVAFYNYGCDYISPANMPVNFESKHLNHFVIEEADFCRKHSNLSIIVYIHSSLHKVEKRRETRLTWASAALYDSSVRMAVVFMVGQAKTEEEETILREESERYHDVVQGNYTDSYHMLSYKALSSLIWVTRHCSHVPWTMHADDDVLVDVFLLKKFLDTNDTRDSILCYPWGNSYVRRYGKWCVRHSEYPEDMYPTYCGGGAWVIATALVRQLLDAAARVPLMWVDDVYITGMLSKNAGVPISQNLKQSIRRYGIGDDDLGNTVIWFEPSKPRTIWWDKLLRFHSYVSATDV</sequence>
<keyword evidence="7 10" id="KW-1133">Transmembrane helix</keyword>
<dbReference type="GO" id="GO:0006493">
    <property type="term" value="P:protein O-linked glycosylation"/>
    <property type="evidence" value="ECO:0007669"/>
    <property type="project" value="TreeGrafter"/>
</dbReference>
<keyword evidence="12" id="KW-1185">Reference proteome</keyword>
<evidence type="ECO:0000256" key="3">
    <source>
        <dbReference type="ARBA" id="ARBA00022676"/>
    </source>
</evidence>
<protein>
    <recommendedName>
        <fullName evidence="10">Hexosyltransferase</fullName>
        <ecNumber evidence="10">2.4.1.-</ecNumber>
    </recommendedName>
</protein>
<keyword evidence="8 10" id="KW-0333">Golgi apparatus</keyword>
<evidence type="ECO:0000256" key="6">
    <source>
        <dbReference type="ARBA" id="ARBA00022968"/>
    </source>
</evidence>
<accession>A0A8J4Z519</accession>
<keyword evidence="6 10" id="KW-0735">Signal-anchor</keyword>
<dbReference type="Proteomes" id="UP000770661">
    <property type="component" value="Unassembled WGS sequence"/>
</dbReference>
<evidence type="ECO:0000256" key="2">
    <source>
        <dbReference type="ARBA" id="ARBA00008661"/>
    </source>
</evidence>
<comment type="subcellular location">
    <subcellularLocation>
        <location evidence="1 10">Golgi apparatus membrane</location>
        <topology evidence="1 10">Single-pass type II membrane protein</topology>
    </subcellularLocation>
</comment>
<dbReference type="PANTHER" id="PTHR11214:SF364">
    <property type="entry name" value="HEXOSYLTRANSFERASE"/>
    <property type="match status" value="1"/>
</dbReference>
<evidence type="ECO:0000256" key="10">
    <source>
        <dbReference type="RuleBase" id="RU363063"/>
    </source>
</evidence>
<dbReference type="InterPro" id="IPR002659">
    <property type="entry name" value="Glyco_trans_31"/>
</dbReference>
<comment type="caution">
    <text evidence="11">The sequence shown here is derived from an EMBL/GenBank/DDBJ whole genome shotgun (WGS) entry which is preliminary data.</text>
</comment>
<comment type="similarity">
    <text evidence="2 10">Belongs to the glycosyltransferase 31 family.</text>
</comment>